<feature type="chain" id="PRO_5045685498" evidence="1">
    <location>
        <begin position="25"/>
        <end position="646"/>
    </location>
</feature>
<dbReference type="InterPro" id="IPR005944">
    <property type="entry name" value="Pro_iminopeptidase"/>
</dbReference>
<evidence type="ECO:0000259" key="2">
    <source>
        <dbReference type="Pfam" id="PF00561"/>
    </source>
</evidence>
<dbReference type="PANTHER" id="PTHR43722:SF1">
    <property type="entry name" value="PROLINE IMINOPEPTIDASE"/>
    <property type="match status" value="1"/>
</dbReference>
<dbReference type="InterPro" id="IPR029058">
    <property type="entry name" value="AB_hydrolase_fold"/>
</dbReference>
<evidence type="ECO:0000259" key="3">
    <source>
        <dbReference type="Pfam" id="PF08386"/>
    </source>
</evidence>
<dbReference type="GO" id="GO:0016787">
    <property type="term" value="F:hydrolase activity"/>
    <property type="evidence" value="ECO:0007669"/>
    <property type="project" value="UniProtKB-KW"/>
</dbReference>
<organism evidence="4 5">
    <name type="scientific">Blastococcus goldschmidtiae</name>
    <dbReference type="NCBI Taxonomy" id="3075546"/>
    <lineage>
        <taxon>Bacteria</taxon>
        <taxon>Bacillati</taxon>
        <taxon>Actinomycetota</taxon>
        <taxon>Actinomycetes</taxon>
        <taxon>Geodermatophilales</taxon>
        <taxon>Geodermatophilaceae</taxon>
        <taxon>Blastococcus</taxon>
    </lineage>
</organism>
<dbReference type="SUPFAM" id="SSF53474">
    <property type="entry name" value="alpha/beta-Hydrolases"/>
    <property type="match status" value="1"/>
</dbReference>
<evidence type="ECO:0000256" key="1">
    <source>
        <dbReference type="SAM" id="SignalP"/>
    </source>
</evidence>
<dbReference type="Pfam" id="PF00561">
    <property type="entry name" value="Abhydrolase_1"/>
    <property type="match status" value="1"/>
</dbReference>
<keyword evidence="1" id="KW-0732">Signal</keyword>
<sequence>MTGRRAAFLLVPLLFLGACSGADGDGGNDGGDASPARTKSDVDLGACDFDVPAGVDIECGTFAVPADRDDPDAGEIELAFGIVRSDADDPADDPVVYLSGGPGQSTLELVPDGFAQLYEPLTANRDLVLLDQRGTGLSEPSLACDEYSAWARDSLGSGLSDEELEAQALEALEECRQRLVDEGIDVADYNSAASAADLEDLRVALGYDEWNLYGISYGTRLAQSAMRDHPDGIRAVVLDSAYPVDADLYEEMPRNALRAMDALFATCADDPGCAAMYPDLERTFRDAVGKLNAAPAPVTVVDPMNGERLQDELDGDSLVGFLFDSLYSTELVAHLPEVITAAGAGEFGTVGLLLGVQLQQLDFVSIGQQLAVQCHEEVSFGSRADVAAAAAEDPLVEGFFAGTPTSGPGIFDVCSSWDAGEPEADANEQVTSDIPALVLAGDLDPITPPRWGEQIAAGLSESFFVRFPFTGHGALPSHECAVRIAEGFLDEPSREPATDCIDDIEPPTFTADDVAVEMTSFESDELGLAGARPESWIEAIPGLWQESFLTSLIQQVVPGITAEQVLEGVAEQLGAEEPLQPVGELTTDAATWQLYQLVELGQAVEMALAEGPDGLMLIQLTTTPDRRDVHREQIFLPAVEALTPLS</sequence>
<feature type="signal peptide" evidence="1">
    <location>
        <begin position="1"/>
        <end position="24"/>
    </location>
</feature>
<feature type="domain" description="AB hydrolase-1" evidence="2">
    <location>
        <begin position="94"/>
        <end position="250"/>
    </location>
</feature>
<dbReference type="PROSITE" id="PS51257">
    <property type="entry name" value="PROKAR_LIPOPROTEIN"/>
    <property type="match status" value="1"/>
</dbReference>
<accession>A0ABU2K6X5</accession>
<name>A0ABU2K6X5_9ACTN</name>
<keyword evidence="4" id="KW-0378">Hydrolase</keyword>
<keyword evidence="5" id="KW-1185">Reference proteome</keyword>
<dbReference type="InterPro" id="IPR013595">
    <property type="entry name" value="Pept_S33_TAP-like_C"/>
</dbReference>
<evidence type="ECO:0000313" key="4">
    <source>
        <dbReference type="EMBL" id="MDT0275939.1"/>
    </source>
</evidence>
<proteinExistence type="predicted"/>
<dbReference type="PANTHER" id="PTHR43722">
    <property type="entry name" value="PROLINE IMINOPEPTIDASE"/>
    <property type="match status" value="1"/>
</dbReference>
<comment type="caution">
    <text evidence="4">The sequence shown here is derived from an EMBL/GenBank/DDBJ whole genome shotgun (WGS) entry which is preliminary data.</text>
</comment>
<evidence type="ECO:0000313" key="5">
    <source>
        <dbReference type="Proteomes" id="UP001183222"/>
    </source>
</evidence>
<dbReference type="Gene3D" id="3.40.50.1820">
    <property type="entry name" value="alpha/beta hydrolase"/>
    <property type="match status" value="1"/>
</dbReference>
<gene>
    <name evidence="4" type="ORF">RM425_08490</name>
</gene>
<reference evidence="5" key="1">
    <citation type="submission" date="2023-07" db="EMBL/GenBank/DDBJ databases">
        <title>30 novel species of actinomycetes from the DSMZ collection.</title>
        <authorList>
            <person name="Nouioui I."/>
        </authorList>
    </citation>
    <scope>NUCLEOTIDE SEQUENCE [LARGE SCALE GENOMIC DNA]</scope>
    <source>
        <strain evidence="5">DSM 46792</strain>
    </source>
</reference>
<dbReference type="Pfam" id="PF08386">
    <property type="entry name" value="Abhydrolase_4"/>
    <property type="match status" value="1"/>
</dbReference>
<dbReference type="RefSeq" id="WP_311344762.1">
    <property type="nucleotide sequence ID" value="NZ_JAVREI010000004.1"/>
</dbReference>
<protein>
    <submittedName>
        <fullName evidence="4">Alpha/beta hydrolase</fullName>
    </submittedName>
</protein>
<dbReference type="EMBL" id="JAVREI010000004">
    <property type="protein sequence ID" value="MDT0275939.1"/>
    <property type="molecule type" value="Genomic_DNA"/>
</dbReference>
<feature type="domain" description="Peptidase S33 tripeptidyl aminopeptidase-like C-terminal" evidence="3">
    <location>
        <begin position="413"/>
        <end position="495"/>
    </location>
</feature>
<dbReference type="InterPro" id="IPR000073">
    <property type="entry name" value="AB_hydrolase_1"/>
</dbReference>
<dbReference type="Proteomes" id="UP001183222">
    <property type="component" value="Unassembled WGS sequence"/>
</dbReference>